<dbReference type="Proteomes" id="UP000182800">
    <property type="component" value="Unassembled WGS sequence"/>
</dbReference>
<evidence type="ECO:0000256" key="1">
    <source>
        <dbReference type="ARBA" id="ARBA00022649"/>
    </source>
</evidence>
<keyword evidence="3 6" id="KW-0479">Metal-binding</keyword>
<dbReference type="SUPFAM" id="SSF88723">
    <property type="entry name" value="PIN domain-like"/>
    <property type="match status" value="1"/>
</dbReference>
<dbReference type="CDD" id="cd09873">
    <property type="entry name" value="PIN_Pae0151-like"/>
    <property type="match status" value="1"/>
</dbReference>
<keyword evidence="6" id="KW-0800">Toxin</keyword>
<evidence type="ECO:0000313" key="10">
    <source>
        <dbReference type="Proteomes" id="UP000050497"/>
    </source>
</evidence>
<evidence type="ECO:0000313" key="8">
    <source>
        <dbReference type="EMBL" id="KPQ09602.1"/>
    </source>
</evidence>
<dbReference type="STRING" id="1653334.GA0071312_1507"/>
<evidence type="ECO:0000256" key="3">
    <source>
        <dbReference type="ARBA" id="ARBA00022723"/>
    </source>
</evidence>
<dbReference type="EMBL" id="LJSX01000025">
    <property type="protein sequence ID" value="KPQ09602.1"/>
    <property type="molecule type" value="Genomic_DNA"/>
</dbReference>
<dbReference type="AlphaFoldDB" id="A0A0N8KDV6"/>
<accession>A0A0N8KDV6</accession>
<evidence type="ECO:0000313" key="9">
    <source>
        <dbReference type="EMBL" id="SCC80461.1"/>
    </source>
</evidence>
<proteinExistence type="inferred from homology"/>
<sequence length="156" mass="16449">MIVVDASVAVKWFVEEPGHDQAVAVLASDEDLIAPDLLVAETLHALRKKVRGGEMSAEQFLAASRALPEFLDRFETAQATSSRAAEQALALDHGYYDCVYLAMAEAQSGLLVTADERFATKAASAGYVAIISSLAAWHEAATAAAASRSPSNPLDG</sequence>
<evidence type="ECO:0000256" key="6">
    <source>
        <dbReference type="HAMAP-Rule" id="MF_00265"/>
    </source>
</evidence>
<feature type="binding site" evidence="6">
    <location>
        <position position="97"/>
    </location>
    <ligand>
        <name>Mg(2+)</name>
        <dbReference type="ChEBI" id="CHEBI:18420"/>
    </ligand>
</feature>
<evidence type="ECO:0000259" key="7">
    <source>
        <dbReference type="Pfam" id="PF01850"/>
    </source>
</evidence>
<reference evidence="8 10" key="1">
    <citation type="submission" date="2015-09" db="EMBL/GenBank/DDBJ databases">
        <title>Identification and resolution of microdiversity through metagenomic sequencing of parallel consortia.</title>
        <authorList>
            <person name="Nelson W.C."/>
            <person name="Romine M.F."/>
            <person name="Lindemann S.R."/>
        </authorList>
    </citation>
    <scope>NUCLEOTIDE SEQUENCE [LARGE SCALE GENOMIC DNA]</scope>
    <source>
        <strain evidence="8">HL-109</strain>
    </source>
</reference>
<dbReference type="RefSeq" id="WP_074444455.1">
    <property type="nucleotide sequence ID" value="NZ_FMBM01000002.1"/>
</dbReference>
<feature type="domain" description="PIN" evidence="7">
    <location>
        <begin position="2"/>
        <end position="122"/>
    </location>
</feature>
<gene>
    <name evidence="6" type="primary">vapC</name>
    <name evidence="9" type="ORF">GA0071312_1507</name>
    <name evidence="8" type="ORF">HLUCCO17_14310</name>
</gene>
<keyword evidence="1 6" id="KW-1277">Toxin-antitoxin system</keyword>
<protein>
    <recommendedName>
        <fullName evidence="6">Ribonuclease VapC</fullName>
        <shortName evidence="6">RNase VapC</shortName>
        <ecNumber evidence="6">3.1.-.-</ecNumber>
    </recommendedName>
    <alternativeName>
        <fullName evidence="6">Toxin VapC</fullName>
    </alternativeName>
</protein>
<dbReference type="OrthoDB" id="1524147at2"/>
<dbReference type="GO" id="GO:0090729">
    <property type="term" value="F:toxin activity"/>
    <property type="evidence" value="ECO:0007669"/>
    <property type="project" value="UniProtKB-KW"/>
</dbReference>
<dbReference type="EC" id="3.1.-.-" evidence="6"/>
<comment type="caution">
    <text evidence="8">The sequence shown here is derived from an EMBL/GenBank/DDBJ whole genome shotgun (WGS) entry which is preliminary data.</text>
</comment>
<dbReference type="Pfam" id="PF01850">
    <property type="entry name" value="PIN"/>
    <property type="match status" value="1"/>
</dbReference>
<dbReference type="PANTHER" id="PTHR35901">
    <property type="entry name" value="RIBONUCLEASE VAPC3"/>
    <property type="match status" value="1"/>
</dbReference>
<keyword evidence="2 6" id="KW-0540">Nuclease</keyword>
<evidence type="ECO:0000256" key="4">
    <source>
        <dbReference type="ARBA" id="ARBA00022801"/>
    </source>
</evidence>
<keyword evidence="4 6" id="KW-0378">Hydrolase</keyword>
<dbReference type="InterPro" id="IPR044153">
    <property type="entry name" value="PIN_Pae0151-like"/>
</dbReference>
<evidence type="ECO:0000256" key="2">
    <source>
        <dbReference type="ARBA" id="ARBA00022722"/>
    </source>
</evidence>
<dbReference type="GO" id="GO:0004540">
    <property type="term" value="F:RNA nuclease activity"/>
    <property type="evidence" value="ECO:0007669"/>
    <property type="project" value="InterPro"/>
</dbReference>
<dbReference type="Gene3D" id="3.40.50.1010">
    <property type="entry name" value="5'-nuclease"/>
    <property type="match status" value="1"/>
</dbReference>
<comment type="function">
    <text evidence="6">Toxic component of a toxin-antitoxin (TA) system. An RNase.</text>
</comment>
<dbReference type="PANTHER" id="PTHR35901:SF1">
    <property type="entry name" value="EXONUCLEASE VAPC9"/>
    <property type="match status" value="1"/>
</dbReference>
<organism evidence="8 10">
    <name type="scientific">Saliniramus fredricksonii</name>
    <dbReference type="NCBI Taxonomy" id="1653334"/>
    <lineage>
        <taxon>Bacteria</taxon>
        <taxon>Pseudomonadati</taxon>
        <taxon>Pseudomonadota</taxon>
        <taxon>Alphaproteobacteria</taxon>
        <taxon>Hyphomicrobiales</taxon>
        <taxon>Salinarimonadaceae</taxon>
        <taxon>Saliniramus</taxon>
    </lineage>
</organism>
<evidence type="ECO:0000313" key="11">
    <source>
        <dbReference type="Proteomes" id="UP000182800"/>
    </source>
</evidence>
<dbReference type="HAMAP" id="MF_00265">
    <property type="entry name" value="VapC_Nob1"/>
    <property type="match status" value="1"/>
</dbReference>
<keyword evidence="5 6" id="KW-0460">Magnesium</keyword>
<dbReference type="GO" id="GO:0016787">
    <property type="term" value="F:hydrolase activity"/>
    <property type="evidence" value="ECO:0007669"/>
    <property type="project" value="UniProtKB-KW"/>
</dbReference>
<dbReference type="GO" id="GO:0000287">
    <property type="term" value="F:magnesium ion binding"/>
    <property type="evidence" value="ECO:0007669"/>
    <property type="project" value="UniProtKB-UniRule"/>
</dbReference>
<comment type="similarity">
    <text evidence="6">Belongs to the PINc/VapC protein family.</text>
</comment>
<dbReference type="InterPro" id="IPR029060">
    <property type="entry name" value="PIN-like_dom_sf"/>
</dbReference>
<keyword evidence="11" id="KW-1185">Reference proteome</keyword>
<comment type="cofactor">
    <cofactor evidence="6">
        <name>Mg(2+)</name>
        <dbReference type="ChEBI" id="CHEBI:18420"/>
    </cofactor>
</comment>
<evidence type="ECO:0000256" key="5">
    <source>
        <dbReference type="ARBA" id="ARBA00022842"/>
    </source>
</evidence>
<dbReference type="InterPro" id="IPR051619">
    <property type="entry name" value="TypeII_TA_RNase_PINc/VapC"/>
</dbReference>
<dbReference type="InterPro" id="IPR022907">
    <property type="entry name" value="VapC_family"/>
</dbReference>
<reference evidence="9 11" key="2">
    <citation type="submission" date="2016-08" db="EMBL/GenBank/DDBJ databases">
        <authorList>
            <person name="Varghese N."/>
            <person name="Submissions Spin"/>
        </authorList>
    </citation>
    <scope>NUCLEOTIDE SEQUENCE [LARGE SCALE GENOMIC DNA]</scope>
    <source>
        <strain evidence="9 11">HL-109</strain>
    </source>
</reference>
<dbReference type="EMBL" id="FMBM01000002">
    <property type="protein sequence ID" value="SCC80461.1"/>
    <property type="molecule type" value="Genomic_DNA"/>
</dbReference>
<dbReference type="Proteomes" id="UP000050497">
    <property type="component" value="Unassembled WGS sequence"/>
</dbReference>
<dbReference type="InterPro" id="IPR002716">
    <property type="entry name" value="PIN_dom"/>
</dbReference>
<name>A0A0N8KDV6_9HYPH</name>
<feature type="binding site" evidence="6">
    <location>
        <position position="5"/>
    </location>
    <ligand>
        <name>Mg(2+)</name>
        <dbReference type="ChEBI" id="CHEBI:18420"/>
    </ligand>
</feature>